<dbReference type="GO" id="GO:0006508">
    <property type="term" value="P:proteolysis"/>
    <property type="evidence" value="ECO:0007669"/>
    <property type="project" value="UniProtKB-KW"/>
</dbReference>
<feature type="compositionally biased region" description="Polar residues" evidence="5">
    <location>
        <begin position="99"/>
        <end position="108"/>
    </location>
</feature>
<dbReference type="Gene3D" id="3.40.395.10">
    <property type="entry name" value="Adenoviral Proteinase, Chain A"/>
    <property type="match status" value="1"/>
</dbReference>
<dbReference type="PANTHER" id="PTHR46468:SF1">
    <property type="entry name" value="SENTRIN-SPECIFIC PROTEASE 8"/>
    <property type="match status" value="1"/>
</dbReference>
<evidence type="ECO:0000256" key="5">
    <source>
        <dbReference type="SAM" id="MobiDB-lite"/>
    </source>
</evidence>
<reference evidence="7" key="1">
    <citation type="journal article" date="2021" name="Open Biol.">
        <title>Shared evolutionary footprints suggest mitochondrial oxidative damage underlies multiple complex I losses in fungi.</title>
        <authorList>
            <person name="Schikora-Tamarit M.A."/>
            <person name="Marcet-Houben M."/>
            <person name="Nosek J."/>
            <person name="Gabaldon T."/>
        </authorList>
    </citation>
    <scope>NUCLEOTIDE SEQUENCE</scope>
    <source>
        <strain evidence="7">CBS2887</strain>
    </source>
</reference>
<keyword evidence="8" id="KW-1185">Reference proteome</keyword>
<evidence type="ECO:0000256" key="4">
    <source>
        <dbReference type="ARBA" id="ARBA00022807"/>
    </source>
</evidence>
<comment type="similarity">
    <text evidence="1">Belongs to the peptidase C48 family.</text>
</comment>
<name>A0A9P8TSD0_WICPI</name>
<feature type="compositionally biased region" description="Acidic residues" evidence="5">
    <location>
        <begin position="61"/>
        <end position="73"/>
    </location>
</feature>
<proteinExistence type="inferred from homology"/>
<evidence type="ECO:0000256" key="2">
    <source>
        <dbReference type="ARBA" id="ARBA00022670"/>
    </source>
</evidence>
<feature type="compositionally biased region" description="Basic residues" evidence="5">
    <location>
        <begin position="126"/>
        <end position="159"/>
    </location>
</feature>
<dbReference type="PANTHER" id="PTHR46468">
    <property type="entry name" value="SENTRIN-SPECIFIC PROTEASE 8"/>
    <property type="match status" value="1"/>
</dbReference>
<keyword evidence="3" id="KW-0378">Hydrolase</keyword>
<accession>A0A9P8TSD0</accession>
<evidence type="ECO:0000256" key="3">
    <source>
        <dbReference type="ARBA" id="ARBA00022801"/>
    </source>
</evidence>
<dbReference type="PROSITE" id="PS50600">
    <property type="entry name" value="ULP_PROTEASE"/>
    <property type="match status" value="1"/>
</dbReference>
<reference evidence="7" key="2">
    <citation type="submission" date="2021-01" db="EMBL/GenBank/DDBJ databases">
        <authorList>
            <person name="Schikora-Tamarit M.A."/>
        </authorList>
    </citation>
    <scope>NUCLEOTIDE SEQUENCE</scope>
    <source>
        <strain evidence="7">CBS2887</strain>
    </source>
</reference>
<evidence type="ECO:0000259" key="6">
    <source>
        <dbReference type="PROSITE" id="PS50600"/>
    </source>
</evidence>
<sequence>MLRVHFNQFKGYCVPKPGKDADKIIADHFNPEEDKEIITDGFDRFKWETSEDQGSTGESDGLGEDEGEEEEKEEGQTTNDHMYKDEAKIHLNHEEDSNIIASSLSSGRGNDGSENPDEEEEGEKTKKSKQKRGKKSKKSDKKDKIKGKKSGKPTKRKSKNKNDNYEFNHVSDPSKVNKINTIFTEILSAFQEYHQIPKSKLTNDLKILQFFDISIYIEDLLNLKDDEWLNDNNISFIYEYLERYQLQPYISNNLIRPSSICLLRPSMVYLLANTPNPASCLKGVIPELEKADFIFLPINDSTDVEVVGDGSHWSLVVVSMIDRSVKLYDTLQQANQRESMAVIRKLIEYLNDDVFDKDYFHIDDMGDTTPQQLNGSDCGILTSQITAFLVSRLLDLKNLQQCYVNLDLDGVKISSIDGRIFVLRTILNVLKYKLENRDE</sequence>
<dbReference type="AlphaFoldDB" id="A0A9P8TSD0"/>
<protein>
    <recommendedName>
        <fullName evidence="6">Ubiquitin-like protease family profile domain-containing protein</fullName>
    </recommendedName>
</protein>
<comment type="caution">
    <text evidence="7">The sequence shown here is derived from an EMBL/GenBank/DDBJ whole genome shotgun (WGS) entry which is preliminary data.</text>
</comment>
<dbReference type="GO" id="GO:0019784">
    <property type="term" value="F:deNEDDylase activity"/>
    <property type="evidence" value="ECO:0007669"/>
    <property type="project" value="InterPro"/>
</dbReference>
<gene>
    <name evidence="7" type="ORF">WICPIJ_000570</name>
</gene>
<feature type="compositionally biased region" description="Basic and acidic residues" evidence="5">
    <location>
        <begin position="31"/>
        <end position="49"/>
    </location>
</feature>
<evidence type="ECO:0000313" key="8">
    <source>
        <dbReference type="Proteomes" id="UP000774326"/>
    </source>
</evidence>
<dbReference type="InterPro" id="IPR044613">
    <property type="entry name" value="Nep1/2-like"/>
</dbReference>
<dbReference type="InterPro" id="IPR038765">
    <property type="entry name" value="Papain-like_cys_pep_sf"/>
</dbReference>
<keyword evidence="4" id="KW-0788">Thiol protease</keyword>
<feature type="region of interest" description="Disordered" evidence="5">
    <location>
        <begin position="31"/>
        <end position="171"/>
    </location>
</feature>
<evidence type="ECO:0000313" key="7">
    <source>
        <dbReference type="EMBL" id="KAH3688431.1"/>
    </source>
</evidence>
<feature type="domain" description="Ubiquitin-like protease family profile" evidence="6">
    <location>
        <begin position="213"/>
        <end position="389"/>
    </location>
</feature>
<dbReference type="GO" id="GO:0008234">
    <property type="term" value="F:cysteine-type peptidase activity"/>
    <property type="evidence" value="ECO:0007669"/>
    <property type="project" value="UniProtKB-KW"/>
</dbReference>
<dbReference type="Proteomes" id="UP000774326">
    <property type="component" value="Unassembled WGS sequence"/>
</dbReference>
<dbReference type="GO" id="GO:0000338">
    <property type="term" value="P:protein deneddylation"/>
    <property type="evidence" value="ECO:0007669"/>
    <property type="project" value="TreeGrafter"/>
</dbReference>
<feature type="compositionally biased region" description="Basic and acidic residues" evidence="5">
    <location>
        <begin position="81"/>
        <end position="96"/>
    </location>
</feature>
<keyword evidence="2" id="KW-0645">Protease</keyword>
<organism evidence="7 8">
    <name type="scientific">Wickerhamomyces pijperi</name>
    <name type="common">Yeast</name>
    <name type="synonym">Pichia pijperi</name>
    <dbReference type="NCBI Taxonomy" id="599730"/>
    <lineage>
        <taxon>Eukaryota</taxon>
        <taxon>Fungi</taxon>
        <taxon>Dikarya</taxon>
        <taxon>Ascomycota</taxon>
        <taxon>Saccharomycotina</taxon>
        <taxon>Saccharomycetes</taxon>
        <taxon>Phaffomycetales</taxon>
        <taxon>Wickerhamomycetaceae</taxon>
        <taxon>Wickerhamomyces</taxon>
    </lineage>
</organism>
<dbReference type="SUPFAM" id="SSF54001">
    <property type="entry name" value="Cysteine proteinases"/>
    <property type="match status" value="1"/>
</dbReference>
<dbReference type="EMBL" id="JAEUBG010000347">
    <property type="protein sequence ID" value="KAH3688431.1"/>
    <property type="molecule type" value="Genomic_DNA"/>
</dbReference>
<evidence type="ECO:0000256" key="1">
    <source>
        <dbReference type="ARBA" id="ARBA00005234"/>
    </source>
</evidence>
<dbReference type="InterPro" id="IPR003653">
    <property type="entry name" value="Peptidase_C48_C"/>
</dbReference>
<dbReference type="OrthoDB" id="5065855at2759"/>
<dbReference type="Pfam" id="PF02902">
    <property type="entry name" value="Peptidase_C48"/>
    <property type="match status" value="1"/>
</dbReference>